<evidence type="ECO:0000256" key="4">
    <source>
        <dbReference type="ARBA" id="ARBA00022547"/>
    </source>
</evidence>
<keyword evidence="9 11" id="KW-0472">Membrane</keyword>
<dbReference type="SUPFAM" id="SSF81336">
    <property type="entry name" value="F1F0 ATP synthase subunit A"/>
    <property type="match status" value="1"/>
</dbReference>
<comment type="function">
    <text evidence="11">Key component of the proton channel; it plays a direct role in the translocation of protons across the membrane.</text>
</comment>
<dbReference type="PANTHER" id="PTHR42823:SF3">
    <property type="entry name" value="ATP SYNTHASE SUBUNIT A, CHLOROPLASTIC"/>
    <property type="match status" value="1"/>
</dbReference>
<dbReference type="OrthoDB" id="9789241at2"/>
<dbReference type="RefSeq" id="WP_084726252.1">
    <property type="nucleotide sequence ID" value="NZ_FQXV01000002.1"/>
</dbReference>
<dbReference type="EMBL" id="FQXV01000002">
    <property type="protein sequence ID" value="SHH78452.1"/>
    <property type="molecule type" value="Genomic_DNA"/>
</dbReference>
<keyword evidence="4 11" id="KW-0138">CF(0)</keyword>
<name>A0A1M5VT72_9FIRM</name>
<dbReference type="Proteomes" id="UP000183995">
    <property type="component" value="Unassembled WGS sequence"/>
</dbReference>
<dbReference type="GO" id="GO:0045259">
    <property type="term" value="C:proton-transporting ATP synthase complex"/>
    <property type="evidence" value="ECO:0007669"/>
    <property type="project" value="UniProtKB-KW"/>
</dbReference>
<accession>A0A1M5VT72</accession>
<dbReference type="InterPro" id="IPR035908">
    <property type="entry name" value="F0_ATP_A_sf"/>
</dbReference>
<dbReference type="GO" id="GO:0046933">
    <property type="term" value="F:proton-transporting ATP synthase activity, rotational mechanism"/>
    <property type="evidence" value="ECO:0007669"/>
    <property type="project" value="UniProtKB-UniRule"/>
</dbReference>
<evidence type="ECO:0000256" key="2">
    <source>
        <dbReference type="ARBA" id="ARBA00006810"/>
    </source>
</evidence>
<feature type="transmembrane region" description="Helical" evidence="11">
    <location>
        <begin position="44"/>
        <end position="65"/>
    </location>
</feature>
<keyword evidence="10 11" id="KW-0066">ATP synthesis</keyword>
<feature type="transmembrane region" description="Helical" evidence="11">
    <location>
        <begin position="154"/>
        <end position="174"/>
    </location>
</feature>
<comment type="similarity">
    <text evidence="2 11">Belongs to the ATPase A chain family.</text>
</comment>
<evidence type="ECO:0000256" key="7">
    <source>
        <dbReference type="ARBA" id="ARBA00022989"/>
    </source>
</evidence>
<evidence type="ECO:0000256" key="10">
    <source>
        <dbReference type="ARBA" id="ARBA00023310"/>
    </source>
</evidence>
<dbReference type="PANTHER" id="PTHR42823">
    <property type="entry name" value="ATP SYNTHASE SUBUNIT A, CHLOROPLASTIC"/>
    <property type="match status" value="1"/>
</dbReference>
<feature type="transmembrane region" description="Helical" evidence="11">
    <location>
        <begin position="85"/>
        <end position="110"/>
    </location>
</feature>
<dbReference type="GO" id="GO:0005886">
    <property type="term" value="C:plasma membrane"/>
    <property type="evidence" value="ECO:0007669"/>
    <property type="project" value="UniProtKB-SubCell"/>
</dbReference>
<evidence type="ECO:0000313" key="12">
    <source>
        <dbReference type="EMBL" id="SHH78452.1"/>
    </source>
</evidence>
<evidence type="ECO:0000256" key="3">
    <source>
        <dbReference type="ARBA" id="ARBA00022448"/>
    </source>
</evidence>
<evidence type="ECO:0000256" key="8">
    <source>
        <dbReference type="ARBA" id="ARBA00023065"/>
    </source>
</evidence>
<keyword evidence="6 11" id="KW-0375">Hydrogen ion transport</keyword>
<comment type="subcellular location">
    <subcellularLocation>
        <location evidence="11">Cell membrane</location>
        <topology evidence="11">Multi-pass membrane protein</topology>
    </subcellularLocation>
    <subcellularLocation>
        <location evidence="1">Membrane</location>
        <topology evidence="1">Multi-pass membrane protein</topology>
    </subcellularLocation>
</comment>
<keyword evidence="13" id="KW-1185">Reference proteome</keyword>
<keyword evidence="5 11" id="KW-0812">Transmembrane</keyword>
<dbReference type="Gene3D" id="1.20.120.220">
    <property type="entry name" value="ATP synthase, F0 complex, subunit A"/>
    <property type="match status" value="1"/>
</dbReference>
<dbReference type="InterPro" id="IPR000568">
    <property type="entry name" value="ATP_synth_F0_asu"/>
</dbReference>
<evidence type="ECO:0000256" key="9">
    <source>
        <dbReference type="ARBA" id="ARBA00023136"/>
    </source>
</evidence>
<evidence type="ECO:0000256" key="6">
    <source>
        <dbReference type="ARBA" id="ARBA00022781"/>
    </source>
</evidence>
<dbReference type="STRING" id="1123282.SAMN02745823_01014"/>
<evidence type="ECO:0000313" key="13">
    <source>
        <dbReference type="Proteomes" id="UP000183995"/>
    </source>
</evidence>
<protein>
    <recommendedName>
        <fullName evidence="11">ATP synthase subunit a</fullName>
    </recommendedName>
    <alternativeName>
        <fullName evidence="11">ATP synthase F0 sector subunit a</fullName>
    </alternativeName>
    <alternativeName>
        <fullName evidence="11">F-ATPase subunit 6</fullName>
    </alternativeName>
</protein>
<feature type="transmembrane region" description="Helical" evidence="11">
    <location>
        <begin position="180"/>
        <end position="199"/>
    </location>
</feature>
<dbReference type="CDD" id="cd00310">
    <property type="entry name" value="ATP-synt_Fo_a_6"/>
    <property type="match status" value="1"/>
</dbReference>
<sequence>MSDIIVIVAAALLTVAGFCWRKIACAKLKGIEKPTKKEKRGRKYSTWLIVLGLYVLVTQLIQLIFGKPKSGMIEVSIATDRVNFFGLNISTSVLYSWGIMAILVVVAIILRLTLIPRLKDVPTGTQNVLEIAIETILKYTHSTAHSLGEFMASYVFTIAIFLVGCAFTELFGLRTPASDITLTAALAILTFFFINFYGFKKKGLGGRLKSLAQPTPIVFPIRILTDLAVPVSLASRLFGNMLGGLVVMDLLYMALGNRAIGIPSVAGLYFNVFHPLIQAFIFVTLTLTFINEATE</sequence>
<feature type="transmembrane region" description="Helical" evidence="11">
    <location>
        <begin position="268"/>
        <end position="290"/>
    </location>
</feature>
<proteinExistence type="inferred from homology"/>
<gene>
    <name evidence="11" type="primary">atpB</name>
    <name evidence="12" type="ORF">SAMN02745823_01014</name>
</gene>
<evidence type="ECO:0000256" key="1">
    <source>
        <dbReference type="ARBA" id="ARBA00004141"/>
    </source>
</evidence>
<dbReference type="Pfam" id="PF00119">
    <property type="entry name" value="ATP-synt_A"/>
    <property type="match status" value="1"/>
</dbReference>
<dbReference type="InterPro" id="IPR045082">
    <property type="entry name" value="ATP_syn_F0_a_bact/chloroplast"/>
</dbReference>
<evidence type="ECO:0000256" key="5">
    <source>
        <dbReference type="ARBA" id="ARBA00022692"/>
    </source>
</evidence>
<keyword evidence="7 11" id="KW-1133">Transmembrane helix</keyword>
<keyword evidence="11" id="KW-1003">Cell membrane</keyword>
<feature type="transmembrane region" description="Helical" evidence="11">
    <location>
        <begin position="6"/>
        <end position="23"/>
    </location>
</feature>
<evidence type="ECO:0000256" key="11">
    <source>
        <dbReference type="HAMAP-Rule" id="MF_01393"/>
    </source>
</evidence>
<dbReference type="HAMAP" id="MF_01393">
    <property type="entry name" value="ATP_synth_a_bact"/>
    <property type="match status" value="1"/>
</dbReference>
<organism evidence="12 13">
    <name type="scientific">Sporobacter termitidis DSM 10068</name>
    <dbReference type="NCBI Taxonomy" id="1123282"/>
    <lineage>
        <taxon>Bacteria</taxon>
        <taxon>Bacillati</taxon>
        <taxon>Bacillota</taxon>
        <taxon>Clostridia</taxon>
        <taxon>Eubacteriales</taxon>
        <taxon>Oscillospiraceae</taxon>
        <taxon>Sporobacter</taxon>
    </lineage>
</organism>
<keyword evidence="8 11" id="KW-0406">Ion transport</keyword>
<reference evidence="12 13" key="1">
    <citation type="submission" date="2016-11" db="EMBL/GenBank/DDBJ databases">
        <authorList>
            <person name="Jaros S."/>
            <person name="Januszkiewicz K."/>
            <person name="Wedrychowicz H."/>
        </authorList>
    </citation>
    <scope>NUCLEOTIDE SEQUENCE [LARGE SCALE GENOMIC DNA]</scope>
    <source>
        <strain evidence="12 13">DSM 10068</strain>
    </source>
</reference>
<dbReference type="AlphaFoldDB" id="A0A1M5VT72"/>
<keyword evidence="3 11" id="KW-0813">Transport</keyword>
<dbReference type="GO" id="GO:0042777">
    <property type="term" value="P:proton motive force-driven plasma membrane ATP synthesis"/>
    <property type="evidence" value="ECO:0007669"/>
    <property type="project" value="TreeGrafter"/>
</dbReference>